<dbReference type="Proteomes" id="UP001299409">
    <property type="component" value="Unassembled WGS sequence"/>
</dbReference>
<evidence type="ECO:0000313" key="7">
    <source>
        <dbReference type="EMBL" id="MCB5446471.1"/>
    </source>
</evidence>
<dbReference type="InterPro" id="IPR052354">
    <property type="entry name" value="Cell_Wall_Dynamics_Protein"/>
</dbReference>
<dbReference type="Pfam" id="PF00877">
    <property type="entry name" value="NLPC_P60"/>
    <property type="match status" value="1"/>
</dbReference>
<gene>
    <name evidence="7" type="ORF">LIP50_09685</name>
</gene>
<dbReference type="InterPro" id="IPR038765">
    <property type="entry name" value="Papain-like_cys_pep_sf"/>
</dbReference>
<feature type="domain" description="SH3b" evidence="5">
    <location>
        <begin position="28"/>
        <end position="91"/>
    </location>
</feature>
<proteinExistence type="inferred from homology"/>
<dbReference type="Gene3D" id="2.30.30.40">
    <property type="entry name" value="SH3 Domains"/>
    <property type="match status" value="3"/>
</dbReference>
<dbReference type="PROSITE" id="PS51781">
    <property type="entry name" value="SH3B"/>
    <property type="match status" value="3"/>
</dbReference>
<dbReference type="PANTHER" id="PTHR34408:SF1">
    <property type="entry name" value="GLYCOSYL HYDROLASE FAMILY 19 DOMAIN-CONTAINING PROTEIN HI_1415"/>
    <property type="match status" value="1"/>
</dbReference>
<evidence type="ECO:0000256" key="4">
    <source>
        <dbReference type="ARBA" id="ARBA00022807"/>
    </source>
</evidence>
<evidence type="ECO:0000259" key="6">
    <source>
        <dbReference type="PROSITE" id="PS51935"/>
    </source>
</evidence>
<dbReference type="Pfam" id="PF08239">
    <property type="entry name" value="SH3_3"/>
    <property type="match status" value="3"/>
</dbReference>
<evidence type="ECO:0000313" key="8">
    <source>
        <dbReference type="Proteomes" id="UP001299409"/>
    </source>
</evidence>
<dbReference type="SUPFAM" id="SSF54001">
    <property type="entry name" value="Cysteine proteinases"/>
    <property type="match status" value="1"/>
</dbReference>
<keyword evidence="3" id="KW-0378">Hydrolase</keyword>
<evidence type="ECO:0000256" key="3">
    <source>
        <dbReference type="ARBA" id="ARBA00022801"/>
    </source>
</evidence>
<feature type="domain" description="SH3b" evidence="5">
    <location>
        <begin position="96"/>
        <end position="160"/>
    </location>
</feature>
<organism evidence="7 8">
    <name type="scientific">Intestinibacter bartlettii</name>
    <dbReference type="NCBI Taxonomy" id="261299"/>
    <lineage>
        <taxon>Bacteria</taxon>
        <taxon>Bacillati</taxon>
        <taxon>Bacillota</taxon>
        <taxon>Clostridia</taxon>
        <taxon>Peptostreptococcales</taxon>
        <taxon>Peptostreptococcaceae</taxon>
        <taxon>Intestinibacter</taxon>
    </lineage>
</organism>
<dbReference type="InterPro" id="IPR000064">
    <property type="entry name" value="NLP_P60_dom"/>
</dbReference>
<dbReference type="RefSeq" id="WP_226914378.1">
    <property type="nucleotide sequence ID" value="NZ_BAABXU010000001.1"/>
</dbReference>
<comment type="caution">
    <text evidence="7">The sequence shown here is derived from an EMBL/GenBank/DDBJ whole genome shotgun (WGS) entry which is preliminary data.</text>
</comment>
<dbReference type="PANTHER" id="PTHR34408">
    <property type="entry name" value="FAMILY PROTEIN, PUTATIVE-RELATED"/>
    <property type="match status" value="1"/>
</dbReference>
<keyword evidence="8" id="KW-1185">Reference proteome</keyword>
<evidence type="ECO:0000256" key="1">
    <source>
        <dbReference type="ARBA" id="ARBA00007074"/>
    </source>
</evidence>
<sequence length="383" mass="41532">MDFNIKNILLGTAVILPATMGLSISNADTIQNLTINKSVNFRVAPNVNSTKIDKLKKGQTVEYLGKSSNWYKIKYNGRTGYIYKTYASAVSTTEASNNSLKYVNCSSLNLRSGAGTNYSIIKVLYKGTNVTVLSSSNGWSKVSVNGTIGYVSSTYLSSASEATEDTSSNNNSSNENVQYYRYTSSKINFRQSSSTSSSVLYQLPKNTKVGVVSTTSTGWAKVKHNNTYGYVSTTYLSQNQTGLDAEKDSNYDSSTSKSEKISKIVSVAKSKLGCKYVRGSEGPTTFDCTGLTYYLYKQIGITLPRGTAEQKSVGTYVAKSDLQPGDLVYLDTKGDDGIIDHAAIYIGNDTIIHANSTAGKVGTSNLNTAYYKKAYVSARRVLN</sequence>
<dbReference type="InterPro" id="IPR036028">
    <property type="entry name" value="SH3-like_dom_sf"/>
</dbReference>
<feature type="domain" description="SH3b" evidence="5">
    <location>
        <begin position="175"/>
        <end position="240"/>
    </location>
</feature>
<dbReference type="Gene3D" id="3.90.1720.10">
    <property type="entry name" value="endopeptidase domain like (from Nostoc punctiforme)"/>
    <property type="match status" value="1"/>
</dbReference>
<comment type="similarity">
    <text evidence="1">Belongs to the peptidase C40 family.</text>
</comment>
<dbReference type="PROSITE" id="PS51935">
    <property type="entry name" value="NLPC_P60"/>
    <property type="match status" value="1"/>
</dbReference>
<keyword evidence="4" id="KW-0788">Thiol protease</keyword>
<dbReference type="SUPFAM" id="SSF50044">
    <property type="entry name" value="SH3-domain"/>
    <property type="match status" value="2"/>
</dbReference>
<dbReference type="InterPro" id="IPR003646">
    <property type="entry name" value="SH3-like_bac-type"/>
</dbReference>
<evidence type="ECO:0000259" key="5">
    <source>
        <dbReference type="PROSITE" id="PS51781"/>
    </source>
</evidence>
<dbReference type="EMBL" id="JAJBMB010000009">
    <property type="protein sequence ID" value="MCB5446471.1"/>
    <property type="molecule type" value="Genomic_DNA"/>
</dbReference>
<feature type="domain" description="NlpC/P60" evidence="6">
    <location>
        <begin position="258"/>
        <end position="382"/>
    </location>
</feature>
<protein>
    <submittedName>
        <fullName evidence="7">SH3 domain-containing protein</fullName>
    </submittedName>
</protein>
<accession>A0ABS8CYF5</accession>
<keyword evidence="2" id="KW-0645">Protease</keyword>
<reference evidence="7 8" key="1">
    <citation type="submission" date="2021-10" db="EMBL/GenBank/DDBJ databases">
        <title>Collection of gut derived symbiotic bacterial strains cultured from healthy donors.</title>
        <authorList>
            <person name="Lin H."/>
            <person name="Littmann E."/>
            <person name="Claire K."/>
            <person name="Pamer E."/>
        </authorList>
    </citation>
    <scope>NUCLEOTIDE SEQUENCE [LARGE SCALE GENOMIC DNA]</scope>
    <source>
        <strain evidence="7 8">MSK.17.68</strain>
    </source>
</reference>
<name>A0ABS8CYF5_9FIRM</name>
<dbReference type="SMART" id="SM00287">
    <property type="entry name" value="SH3b"/>
    <property type="match status" value="3"/>
</dbReference>
<evidence type="ECO:0000256" key="2">
    <source>
        <dbReference type="ARBA" id="ARBA00022670"/>
    </source>
</evidence>